<evidence type="ECO:0000256" key="1">
    <source>
        <dbReference type="ARBA" id="ARBA00004141"/>
    </source>
</evidence>
<dbReference type="GO" id="GO:0005886">
    <property type="term" value="C:plasma membrane"/>
    <property type="evidence" value="ECO:0007669"/>
    <property type="project" value="TreeGrafter"/>
</dbReference>
<feature type="transmembrane region" description="Helical" evidence="5">
    <location>
        <begin position="167"/>
        <end position="187"/>
    </location>
</feature>
<evidence type="ECO:0000313" key="7">
    <source>
        <dbReference type="EMBL" id="TFE42278.1"/>
    </source>
</evidence>
<feature type="transmembrane region" description="Helical" evidence="5">
    <location>
        <begin position="283"/>
        <end position="301"/>
    </location>
</feature>
<name>A0A4Y8MY67_9BURK</name>
<proteinExistence type="predicted"/>
<keyword evidence="2 5" id="KW-0812">Transmembrane</keyword>
<feature type="transmembrane region" description="Helical" evidence="5">
    <location>
        <begin position="77"/>
        <end position="100"/>
    </location>
</feature>
<dbReference type="SUPFAM" id="SSF103473">
    <property type="entry name" value="MFS general substrate transporter"/>
    <property type="match status" value="1"/>
</dbReference>
<protein>
    <submittedName>
        <fullName evidence="7">MFS transporter</fullName>
    </submittedName>
</protein>
<feature type="transmembrane region" description="Helical" evidence="5">
    <location>
        <begin position="219"/>
        <end position="241"/>
    </location>
</feature>
<evidence type="ECO:0000259" key="6">
    <source>
        <dbReference type="PROSITE" id="PS50850"/>
    </source>
</evidence>
<feature type="transmembrane region" description="Helical" evidence="5">
    <location>
        <begin position="372"/>
        <end position="393"/>
    </location>
</feature>
<dbReference type="PROSITE" id="PS50850">
    <property type="entry name" value="MFS"/>
    <property type="match status" value="1"/>
</dbReference>
<feature type="transmembrane region" description="Helical" evidence="5">
    <location>
        <begin position="307"/>
        <end position="331"/>
    </location>
</feature>
<dbReference type="Proteomes" id="UP000297385">
    <property type="component" value="Unassembled WGS sequence"/>
</dbReference>
<dbReference type="Gene3D" id="1.20.1250.20">
    <property type="entry name" value="MFS general substrate transporter like domains"/>
    <property type="match status" value="2"/>
</dbReference>
<feature type="domain" description="Major facilitator superfamily (MFS) profile" evidence="6">
    <location>
        <begin position="11"/>
        <end position="397"/>
    </location>
</feature>
<evidence type="ECO:0000256" key="2">
    <source>
        <dbReference type="ARBA" id="ARBA00022692"/>
    </source>
</evidence>
<feature type="transmembrane region" description="Helical" evidence="5">
    <location>
        <begin position="343"/>
        <end position="366"/>
    </location>
</feature>
<evidence type="ECO:0000313" key="8">
    <source>
        <dbReference type="Proteomes" id="UP000297385"/>
    </source>
</evidence>
<keyword evidence="3 5" id="KW-1133">Transmembrane helix</keyword>
<dbReference type="InterPro" id="IPR020846">
    <property type="entry name" value="MFS_dom"/>
</dbReference>
<keyword evidence="4 5" id="KW-0472">Membrane</keyword>
<comment type="subcellular location">
    <subcellularLocation>
        <location evidence="1">Membrane</location>
        <topology evidence="1">Multi-pass membrane protein</topology>
    </subcellularLocation>
</comment>
<organism evidence="7 8">
    <name type="scientific">Paraburkholderia dipogonis</name>
    <dbReference type="NCBI Taxonomy" id="1211383"/>
    <lineage>
        <taxon>Bacteria</taxon>
        <taxon>Pseudomonadati</taxon>
        <taxon>Pseudomonadota</taxon>
        <taxon>Betaproteobacteria</taxon>
        <taxon>Burkholderiales</taxon>
        <taxon>Burkholderiaceae</taxon>
        <taxon>Paraburkholderia</taxon>
    </lineage>
</organism>
<dbReference type="InterPro" id="IPR011701">
    <property type="entry name" value="MFS"/>
</dbReference>
<dbReference type="AlphaFoldDB" id="A0A4Y8MY67"/>
<dbReference type="InterPro" id="IPR036259">
    <property type="entry name" value="MFS_trans_sf"/>
</dbReference>
<dbReference type="GO" id="GO:0046943">
    <property type="term" value="F:carboxylic acid transmembrane transporter activity"/>
    <property type="evidence" value="ECO:0007669"/>
    <property type="project" value="TreeGrafter"/>
</dbReference>
<dbReference type="EMBL" id="SNVI01000002">
    <property type="protein sequence ID" value="TFE42278.1"/>
    <property type="molecule type" value="Genomic_DNA"/>
</dbReference>
<evidence type="ECO:0000256" key="3">
    <source>
        <dbReference type="ARBA" id="ARBA00022989"/>
    </source>
</evidence>
<sequence length="415" mass="43156">MRSNSTYERRAIALLALGFGLVGLDRWLITPLFPQMMRDLGLTYQDLGNVTAVLGLAWGVSAILMGRLSDTLGRRKILIPAIILFSLLSGSTGLVGGVALLMTTRVLMGITEGAYCPASFAAGDDASPPVRRGLNLGIIQGCFALFGLGLGPIIATQLLSVVPSWRIVFAIVAAPGLLLAFLMYRTIREPAHLASTKPSEHTPHRESWGSVLRYGNVRVGMGAIFCAMAGLFVLAAITPVYLTDLRHMPTAQMGFVMSGLGFGGFAGQIFVCGISDSIGRRNAAKITFLAGCASLLAFAYAPTIPAVLFALLFAIAFFCCGAISLMAGPVAAEAVPSLLTSSAVGAVVGAGEIFGGGVAPAIAGFIAQHMGLQFTILFASAALGAGFLLAFLLKETAPGKRGEAATHESLTTQNN</sequence>
<gene>
    <name evidence="7" type="ORF">E2553_26525</name>
</gene>
<comment type="caution">
    <text evidence="7">The sequence shown here is derived from an EMBL/GenBank/DDBJ whole genome shotgun (WGS) entry which is preliminary data.</text>
</comment>
<feature type="transmembrane region" description="Helical" evidence="5">
    <location>
        <begin position="49"/>
        <end position="65"/>
    </location>
</feature>
<evidence type="ECO:0000256" key="5">
    <source>
        <dbReference type="SAM" id="Phobius"/>
    </source>
</evidence>
<dbReference type="Pfam" id="PF07690">
    <property type="entry name" value="MFS_1"/>
    <property type="match status" value="1"/>
</dbReference>
<dbReference type="PANTHER" id="PTHR23508:SF10">
    <property type="entry name" value="CARBOXYLIC ACID TRANSPORTER PROTEIN HOMOLOG"/>
    <property type="match status" value="1"/>
</dbReference>
<accession>A0A4Y8MY67</accession>
<reference evidence="7 8" key="1">
    <citation type="submission" date="2019-03" db="EMBL/GenBank/DDBJ databases">
        <title>Complete Genome Sequence of Paraburkholderia dipogonis ICMP 19430T, a Nitrogen-fixing Symbiont of the South African Invasive Legume Dipogon lignosus in New Zealand.</title>
        <authorList>
            <person name="De Meyer S.E."/>
        </authorList>
    </citation>
    <scope>NUCLEOTIDE SEQUENCE [LARGE SCALE GENOMIC DNA]</scope>
    <source>
        <strain evidence="7 8">ICMP 19430</strain>
    </source>
</reference>
<evidence type="ECO:0000256" key="4">
    <source>
        <dbReference type="ARBA" id="ARBA00023136"/>
    </source>
</evidence>
<dbReference type="PANTHER" id="PTHR23508">
    <property type="entry name" value="CARBOXYLIC ACID TRANSPORTER PROTEIN HOMOLOG"/>
    <property type="match status" value="1"/>
</dbReference>
<feature type="transmembrane region" description="Helical" evidence="5">
    <location>
        <begin position="253"/>
        <end position="271"/>
    </location>
</feature>
<feature type="transmembrane region" description="Helical" evidence="5">
    <location>
        <begin position="134"/>
        <end position="155"/>
    </location>
</feature>